<gene>
    <name evidence="2" type="ORF">NCTC10126_00518</name>
</gene>
<organism evidence="2 3">
    <name type="scientific">Mycoplasmopsis caviae</name>
    <dbReference type="NCBI Taxonomy" id="55603"/>
    <lineage>
        <taxon>Bacteria</taxon>
        <taxon>Bacillati</taxon>
        <taxon>Mycoplasmatota</taxon>
        <taxon>Mycoplasmoidales</taxon>
        <taxon>Metamycoplasmataceae</taxon>
        <taxon>Mycoplasmopsis</taxon>
    </lineage>
</organism>
<evidence type="ECO:0000313" key="2">
    <source>
        <dbReference type="EMBL" id="VDR42022.1"/>
    </source>
</evidence>
<dbReference type="RefSeq" id="WP_408634419.1">
    <property type="nucleotide sequence ID" value="NZ_CP101806.1"/>
</dbReference>
<dbReference type="EMBL" id="UZVY01000001">
    <property type="protein sequence ID" value="VDR42022.1"/>
    <property type="molecule type" value="Genomic_DNA"/>
</dbReference>
<evidence type="ECO:0000256" key="1">
    <source>
        <dbReference type="SAM" id="Phobius"/>
    </source>
</evidence>
<dbReference type="Proteomes" id="UP000280036">
    <property type="component" value="Unassembled WGS sequence"/>
</dbReference>
<keyword evidence="1" id="KW-1133">Transmembrane helix</keyword>
<sequence>MLLIEKYKEILRKNKFNRKLIIYSALSLVLFTLLFSICLFSTYFLIETIMSKQNVNSKGKLNLIALIFVPFVLLIIVGYILLIFVSKIKIEQYSKNNIFKVFYWYKFYCVLLMKYNDIRKIYWSNKLDKIENNIIDIFYKKNLIPMGSASFVLKYKDFWRKNNDLDFVATDFKYRSNKWLEDDKNFKIIFQNAAALRMTYMSKYKIELMNCKIIPSKFYKVKNNKAIINKYWLLSMKIHQLLKLLTTSRNIDQRWKEKISNTEKDIAFLLAKEKFINSKIVDSFKYLLISNSFFYNFIPLDKFDINDESKNKIIYEYLNNTDYFAENGIVCVAFLINKIFNKLKNDYWICKLIKAINLTVYEGGANHKYVDNLDLTDVKNEALFGMDKKINTETEKKLFFDTLLSKKSLFPAIDKYLSMIKNNDKNSFDIRQLILSEIDRILYER</sequence>
<reference evidence="2 3" key="1">
    <citation type="submission" date="2018-12" db="EMBL/GenBank/DDBJ databases">
        <authorList>
            <consortium name="Pathogen Informatics"/>
        </authorList>
    </citation>
    <scope>NUCLEOTIDE SEQUENCE [LARGE SCALE GENOMIC DNA]</scope>
    <source>
        <strain evidence="2 3">NCTC10126</strain>
    </source>
</reference>
<proteinExistence type="predicted"/>
<evidence type="ECO:0000313" key="3">
    <source>
        <dbReference type="Proteomes" id="UP000280036"/>
    </source>
</evidence>
<dbReference type="NCBIfam" id="NF045994">
    <property type="entry name" value="MAG4530_fam"/>
    <property type="match status" value="1"/>
</dbReference>
<keyword evidence="1" id="KW-0812">Transmembrane</keyword>
<feature type="transmembrane region" description="Helical" evidence="1">
    <location>
        <begin position="63"/>
        <end position="85"/>
    </location>
</feature>
<name>A0A3P8LI51_9BACT</name>
<dbReference type="AlphaFoldDB" id="A0A3P8LI51"/>
<accession>A0A3P8LI51</accession>
<protein>
    <submittedName>
        <fullName evidence="2">Uncharacterized protein</fullName>
    </submittedName>
</protein>
<feature type="transmembrane region" description="Helical" evidence="1">
    <location>
        <begin position="20"/>
        <end position="43"/>
    </location>
</feature>
<keyword evidence="1" id="KW-0472">Membrane</keyword>